<sequence length="78" mass="9100">MHSRYKRQHPAKFMTPWLLRLTRRAKKAEARKPDQSSHPLNTQSKKVTSNLSMESSNRAFLSCTKTCDIRSLLLQARE</sequence>
<dbReference type="EMBL" id="JBJJXI010000181">
    <property type="protein sequence ID" value="KAL3383899.1"/>
    <property type="molecule type" value="Genomic_DNA"/>
</dbReference>
<evidence type="ECO:0000256" key="1">
    <source>
        <dbReference type="SAM" id="MobiDB-lite"/>
    </source>
</evidence>
<keyword evidence="3" id="KW-1185">Reference proteome</keyword>
<reference evidence="2 3" key="1">
    <citation type="journal article" date="2024" name="bioRxiv">
        <title>A reference genome for Trichogramma kaykai: A tiny desert-dwelling parasitoid wasp with competing sex-ratio distorters.</title>
        <authorList>
            <person name="Culotta J."/>
            <person name="Lindsey A.R."/>
        </authorList>
    </citation>
    <scope>NUCLEOTIDE SEQUENCE [LARGE SCALE GENOMIC DNA]</scope>
    <source>
        <strain evidence="2 3">KSX58</strain>
    </source>
</reference>
<dbReference type="AlphaFoldDB" id="A0ABD2VT33"/>
<gene>
    <name evidence="2" type="ORF">TKK_020255</name>
</gene>
<protein>
    <submittedName>
        <fullName evidence="2">Uncharacterized protein</fullName>
    </submittedName>
</protein>
<accession>A0ABD2VT33</accession>
<evidence type="ECO:0000313" key="3">
    <source>
        <dbReference type="Proteomes" id="UP001627154"/>
    </source>
</evidence>
<organism evidence="2 3">
    <name type="scientific">Trichogramma kaykai</name>
    <dbReference type="NCBI Taxonomy" id="54128"/>
    <lineage>
        <taxon>Eukaryota</taxon>
        <taxon>Metazoa</taxon>
        <taxon>Ecdysozoa</taxon>
        <taxon>Arthropoda</taxon>
        <taxon>Hexapoda</taxon>
        <taxon>Insecta</taxon>
        <taxon>Pterygota</taxon>
        <taxon>Neoptera</taxon>
        <taxon>Endopterygota</taxon>
        <taxon>Hymenoptera</taxon>
        <taxon>Apocrita</taxon>
        <taxon>Proctotrupomorpha</taxon>
        <taxon>Chalcidoidea</taxon>
        <taxon>Trichogrammatidae</taxon>
        <taxon>Trichogramma</taxon>
    </lineage>
</organism>
<proteinExistence type="predicted"/>
<feature type="compositionally biased region" description="Polar residues" evidence="1">
    <location>
        <begin position="36"/>
        <end position="53"/>
    </location>
</feature>
<evidence type="ECO:0000313" key="2">
    <source>
        <dbReference type="EMBL" id="KAL3383899.1"/>
    </source>
</evidence>
<dbReference type="Proteomes" id="UP001627154">
    <property type="component" value="Unassembled WGS sequence"/>
</dbReference>
<name>A0ABD2VT33_9HYME</name>
<comment type="caution">
    <text evidence="2">The sequence shown here is derived from an EMBL/GenBank/DDBJ whole genome shotgun (WGS) entry which is preliminary data.</text>
</comment>
<feature type="region of interest" description="Disordered" evidence="1">
    <location>
        <begin position="24"/>
        <end position="53"/>
    </location>
</feature>